<dbReference type="EMBL" id="JARKIB010000068">
    <property type="protein sequence ID" value="KAJ7749610.1"/>
    <property type="molecule type" value="Genomic_DNA"/>
</dbReference>
<comment type="caution">
    <text evidence="1">The sequence shown here is derived from an EMBL/GenBank/DDBJ whole genome shotgun (WGS) entry which is preliminary data.</text>
</comment>
<dbReference type="Proteomes" id="UP001215598">
    <property type="component" value="Unassembled WGS sequence"/>
</dbReference>
<accession>A0AAD7N8D3</accession>
<protein>
    <submittedName>
        <fullName evidence="1">Uncharacterized protein</fullName>
    </submittedName>
</protein>
<reference evidence="1" key="1">
    <citation type="submission" date="2023-03" db="EMBL/GenBank/DDBJ databases">
        <title>Massive genome expansion in bonnet fungi (Mycena s.s.) driven by repeated elements and novel gene families across ecological guilds.</title>
        <authorList>
            <consortium name="Lawrence Berkeley National Laboratory"/>
            <person name="Harder C.B."/>
            <person name="Miyauchi S."/>
            <person name="Viragh M."/>
            <person name="Kuo A."/>
            <person name="Thoen E."/>
            <person name="Andreopoulos B."/>
            <person name="Lu D."/>
            <person name="Skrede I."/>
            <person name="Drula E."/>
            <person name="Henrissat B."/>
            <person name="Morin E."/>
            <person name="Kohler A."/>
            <person name="Barry K."/>
            <person name="LaButti K."/>
            <person name="Morin E."/>
            <person name="Salamov A."/>
            <person name="Lipzen A."/>
            <person name="Mereny Z."/>
            <person name="Hegedus B."/>
            <person name="Baldrian P."/>
            <person name="Stursova M."/>
            <person name="Weitz H."/>
            <person name="Taylor A."/>
            <person name="Grigoriev I.V."/>
            <person name="Nagy L.G."/>
            <person name="Martin F."/>
            <person name="Kauserud H."/>
        </authorList>
    </citation>
    <scope>NUCLEOTIDE SEQUENCE</scope>
    <source>
        <strain evidence="1">CBHHK182m</strain>
    </source>
</reference>
<keyword evidence="2" id="KW-1185">Reference proteome</keyword>
<proteinExistence type="predicted"/>
<sequence>MCEVRDLRGIDSNDYQLEQSLPGKNEKALVLVILTRLHPDSNRYISCLQTVGEPEPNAGAAVRHGALLELNVNDIAPRLQFDNETIVLVPAATSFGPSYVVDSSPYPVPSIAWTRFRHANMNIASEKISPLHTAFRPRQRRADMPPIARWDPRAAKFLAIRASQPPVSSRAACARYRLGRKTADRHNALMRRFDRLRRDLTELNTTILRLYDTHTILPPSILANVIHDVERASSLYRTLRAAAAVDIIPEDISLPSTLLHGSLKPSTPPCVPSSTLVDFFGG</sequence>
<organism evidence="1 2">
    <name type="scientific">Mycena metata</name>
    <dbReference type="NCBI Taxonomy" id="1033252"/>
    <lineage>
        <taxon>Eukaryota</taxon>
        <taxon>Fungi</taxon>
        <taxon>Dikarya</taxon>
        <taxon>Basidiomycota</taxon>
        <taxon>Agaricomycotina</taxon>
        <taxon>Agaricomycetes</taxon>
        <taxon>Agaricomycetidae</taxon>
        <taxon>Agaricales</taxon>
        <taxon>Marasmiineae</taxon>
        <taxon>Mycenaceae</taxon>
        <taxon>Mycena</taxon>
    </lineage>
</organism>
<evidence type="ECO:0000313" key="1">
    <source>
        <dbReference type="EMBL" id="KAJ7749610.1"/>
    </source>
</evidence>
<gene>
    <name evidence="1" type="ORF">B0H16DRAFT_1844688</name>
</gene>
<dbReference type="AlphaFoldDB" id="A0AAD7N8D3"/>
<name>A0AAD7N8D3_9AGAR</name>
<evidence type="ECO:0000313" key="2">
    <source>
        <dbReference type="Proteomes" id="UP001215598"/>
    </source>
</evidence>